<keyword evidence="3" id="KW-0813">Transport</keyword>
<dbReference type="NCBIfam" id="TIGR01297">
    <property type="entry name" value="CDF"/>
    <property type="match status" value="1"/>
</dbReference>
<keyword evidence="7" id="KW-0406">Ion transport</keyword>
<keyword evidence="14" id="KW-1185">Reference proteome</keyword>
<evidence type="ECO:0000256" key="7">
    <source>
        <dbReference type="ARBA" id="ARBA00023065"/>
    </source>
</evidence>
<sequence length="342" mass="36506">MNPHDPHHDHSGHDHDHGFKGHSHGANERQIAIAAVLTGGFMIAEVVGGLVSGSLALLADAGHMLTDFAALALGWFAFRLSRKPGDADRTYGYDRFEVLVAFVNGLALFVIAGFIVVEAIRRFMNPAEVMGGTMMAIAVGGLIVNIAVFFVLHSADRDNLNIRGAVLHVLGDLLGSVAAIIAAGVILWTGWTPIDPILSVLVSLIILVSAYRLVRDAGHVLLEGTPKTIAVKDLEPALVEAVDGLRSVHHVHVWSITPERPMATLHACIAEGADGTQITRAIKRELKSRFSIGHATVEIEFGRCADEGLQRPGAHSHHHADAGHRHTHHGAAHGEDALTKPA</sequence>
<keyword evidence="6 10" id="KW-1133">Transmembrane helix</keyword>
<feature type="transmembrane region" description="Helical" evidence="10">
    <location>
        <begin position="98"/>
        <end position="117"/>
    </location>
</feature>
<evidence type="ECO:0000256" key="4">
    <source>
        <dbReference type="ARBA" id="ARBA00022692"/>
    </source>
</evidence>
<reference evidence="13 14" key="1">
    <citation type="submission" date="2017-04" db="EMBL/GenBank/DDBJ databases">
        <authorList>
            <person name="Afonso C.L."/>
            <person name="Miller P.J."/>
            <person name="Scott M.A."/>
            <person name="Spackman E."/>
            <person name="Goraichik I."/>
            <person name="Dimitrov K.M."/>
            <person name="Suarez D.L."/>
            <person name="Swayne D.E."/>
        </authorList>
    </citation>
    <scope>NUCLEOTIDE SEQUENCE [LARGE SCALE GENOMIC DNA]</scope>
    <source>
        <strain evidence="13 14">CGMCC 1.10972</strain>
    </source>
</reference>
<keyword evidence="5" id="KW-0862">Zinc</keyword>
<comment type="subcellular location">
    <subcellularLocation>
        <location evidence="1">Membrane</location>
        <topology evidence="1">Multi-pass membrane protein</topology>
    </subcellularLocation>
</comment>
<dbReference type="Proteomes" id="UP000192656">
    <property type="component" value="Unassembled WGS sequence"/>
</dbReference>
<dbReference type="OrthoDB" id="9809646at2"/>
<evidence type="ECO:0000256" key="5">
    <source>
        <dbReference type="ARBA" id="ARBA00022906"/>
    </source>
</evidence>
<protein>
    <submittedName>
        <fullName evidence="13">Cobalt-zinc-cadmium efflux system protein</fullName>
    </submittedName>
</protein>
<evidence type="ECO:0000313" key="14">
    <source>
        <dbReference type="Proteomes" id="UP000192656"/>
    </source>
</evidence>
<dbReference type="PANTHER" id="PTHR11562">
    <property type="entry name" value="CATION EFFLUX PROTEIN/ ZINC TRANSPORTER"/>
    <property type="match status" value="1"/>
</dbReference>
<keyword evidence="5" id="KW-0864">Zinc transport</keyword>
<dbReference type="SUPFAM" id="SSF161111">
    <property type="entry name" value="Cation efflux protein transmembrane domain-like"/>
    <property type="match status" value="1"/>
</dbReference>
<feature type="region of interest" description="Disordered" evidence="9">
    <location>
        <begin position="1"/>
        <end position="23"/>
    </location>
</feature>
<dbReference type="InterPro" id="IPR027470">
    <property type="entry name" value="Cation_efflux_CTD"/>
</dbReference>
<dbReference type="InterPro" id="IPR058533">
    <property type="entry name" value="Cation_efflux_TM"/>
</dbReference>
<dbReference type="AlphaFoldDB" id="A0A1W1YEB6"/>
<feature type="transmembrane region" description="Helical" evidence="10">
    <location>
        <begin position="57"/>
        <end position="78"/>
    </location>
</feature>
<dbReference type="InterPro" id="IPR002524">
    <property type="entry name" value="Cation_efflux"/>
</dbReference>
<gene>
    <name evidence="13" type="ORF">SAMN06297251_101203</name>
</gene>
<dbReference type="EMBL" id="FWXR01000001">
    <property type="protein sequence ID" value="SMC34486.1"/>
    <property type="molecule type" value="Genomic_DNA"/>
</dbReference>
<feature type="domain" description="Cation efflux protein transmembrane" evidence="11">
    <location>
        <begin position="32"/>
        <end position="222"/>
    </location>
</feature>
<feature type="transmembrane region" description="Helical" evidence="10">
    <location>
        <begin position="197"/>
        <end position="214"/>
    </location>
</feature>
<dbReference type="Gene3D" id="1.20.1510.10">
    <property type="entry name" value="Cation efflux protein transmembrane domain"/>
    <property type="match status" value="1"/>
</dbReference>
<dbReference type="PANTHER" id="PTHR11562:SF17">
    <property type="entry name" value="RE54080P-RELATED"/>
    <property type="match status" value="1"/>
</dbReference>
<keyword evidence="4 10" id="KW-0812">Transmembrane</keyword>
<dbReference type="SUPFAM" id="SSF160240">
    <property type="entry name" value="Cation efflux protein cytoplasmic domain-like"/>
    <property type="match status" value="1"/>
</dbReference>
<dbReference type="GO" id="GO:0005886">
    <property type="term" value="C:plasma membrane"/>
    <property type="evidence" value="ECO:0007669"/>
    <property type="project" value="TreeGrafter"/>
</dbReference>
<evidence type="ECO:0000256" key="6">
    <source>
        <dbReference type="ARBA" id="ARBA00022989"/>
    </source>
</evidence>
<name>A0A1W1YEB6_9HYPH</name>
<evidence type="ECO:0000256" key="2">
    <source>
        <dbReference type="ARBA" id="ARBA00008873"/>
    </source>
</evidence>
<evidence type="ECO:0000256" key="9">
    <source>
        <dbReference type="SAM" id="MobiDB-lite"/>
    </source>
</evidence>
<dbReference type="InterPro" id="IPR027469">
    <property type="entry name" value="Cation_efflux_TMD_sf"/>
</dbReference>
<dbReference type="InterPro" id="IPR050681">
    <property type="entry name" value="CDF/SLC30A"/>
</dbReference>
<dbReference type="InterPro" id="IPR036837">
    <property type="entry name" value="Cation_efflux_CTD_sf"/>
</dbReference>
<proteinExistence type="inferred from homology"/>
<keyword evidence="8 10" id="KW-0472">Membrane</keyword>
<evidence type="ECO:0000256" key="1">
    <source>
        <dbReference type="ARBA" id="ARBA00004141"/>
    </source>
</evidence>
<feature type="domain" description="Cation efflux protein cytoplasmic" evidence="12">
    <location>
        <begin position="238"/>
        <end position="300"/>
    </location>
</feature>
<accession>A0A1W1YEB6</accession>
<evidence type="ECO:0000259" key="11">
    <source>
        <dbReference type="Pfam" id="PF01545"/>
    </source>
</evidence>
<organism evidence="13 14">
    <name type="scientific">Fulvimarina manganoxydans</name>
    <dbReference type="NCBI Taxonomy" id="937218"/>
    <lineage>
        <taxon>Bacteria</taxon>
        <taxon>Pseudomonadati</taxon>
        <taxon>Pseudomonadota</taxon>
        <taxon>Alphaproteobacteria</taxon>
        <taxon>Hyphomicrobiales</taxon>
        <taxon>Aurantimonadaceae</taxon>
        <taxon>Fulvimarina</taxon>
    </lineage>
</organism>
<dbReference type="STRING" id="937218.SAMN06297251_101203"/>
<feature type="transmembrane region" description="Helical" evidence="10">
    <location>
        <begin position="31"/>
        <end position="51"/>
    </location>
</feature>
<evidence type="ECO:0000256" key="8">
    <source>
        <dbReference type="ARBA" id="ARBA00023136"/>
    </source>
</evidence>
<dbReference type="RefSeq" id="WP_084408053.1">
    <property type="nucleotide sequence ID" value="NZ_FWXR01000001.1"/>
</dbReference>
<evidence type="ECO:0000259" key="12">
    <source>
        <dbReference type="Pfam" id="PF16916"/>
    </source>
</evidence>
<feature type="transmembrane region" description="Helical" evidence="10">
    <location>
        <begin position="164"/>
        <end position="191"/>
    </location>
</feature>
<feature type="transmembrane region" description="Helical" evidence="10">
    <location>
        <begin position="129"/>
        <end position="152"/>
    </location>
</feature>
<feature type="region of interest" description="Disordered" evidence="9">
    <location>
        <begin position="308"/>
        <end position="342"/>
    </location>
</feature>
<comment type="similarity">
    <text evidence="2">Belongs to the cation diffusion facilitator (CDF) transporter (TC 2.A.4) family. SLC30A subfamily.</text>
</comment>
<dbReference type="Pfam" id="PF16916">
    <property type="entry name" value="ZT_dimer"/>
    <property type="match status" value="1"/>
</dbReference>
<evidence type="ECO:0000256" key="3">
    <source>
        <dbReference type="ARBA" id="ARBA00022448"/>
    </source>
</evidence>
<feature type="compositionally biased region" description="Basic and acidic residues" evidence="9">
    <location>
        <begin position="1"/>
        <end position="19"/>
    </location>
</feature>
<dbReference type="Pfam" id="PF01545">
    <property type="entry name" value="Cation_efflux"/>
    <property type="match status" value="1"/>
</dbReference>
<evidence type="ECO:0000256" key="10">
    <source>
        <dbReference type="SAM" id="Phobius"/>
    </source>
</evidence>
<feature type="compositionally biased region" description="Basic and acidic residues" evidence="9">
    <location>
        <begin position="332"/>
        <end position="342"/>
    </location>
</feature>
<evidence type="ECO:0000313" key="13">
    <source>
        <dbReference type="EMBL" id="SMC34486.1"/>
    </source>
</evidence>
<dbReference type="GO" id="GO:0005385">
    <property type="term" value="F:zinc ion transmembrane transporter activity"/>
    <property type="evidence" value="ECO:0007669"/>
    <property type="project" value="TreeGrafter"/>
</dbReference>